<keyword evidence="1" id="KW-0472">Membrane</keyword>
<evidence type="ECO:0000313" key="2">
    <source>
        <dbReference type="EMBL" id="VFQ85167.1"/>
    </source>
</evidence>
<keyword evidence="3" id="KW-1185">Reference proteome</keyword>
<evidence type="ECO:0000256" key="1">
    <source>
        <dbReference type="SAM" id="Phobius"/>
    </source>
</evidence>
<sequence>MYESSFEGMISDDVLQMFEISSMIACKSSLSEGEVVRDLVWLVSVGVGSAVVLVGVWNSGILGLGWISVWIWGFSVEVVLGVV</sequence>
<protein>
    <recommendedName>
        <fullName evidence="4">Transmembrane protein</fullName>
    </recommendedName>
</protein>
<evidence type="ECO:0008006" key="4">
    <source>
        <dbReference type="Google" id="ProtNLM"/>
    </source>
</evidence>
<proteinExistence type="predicted"/>
<keyword evidence="1" id="KW-1133">Transmembrane helix</keyword>
<dbReference type="AlphaFoldDB" id="A0A484M928"/>
<gene>
    <name evidence="2" type="ORF">CCAM_LOCUS26943</name>
</gene>
<feature type="transmembrane region" description="Helical" evidence="1">
    <location>
        <begin position="39"/>
        <end position="57"/>
    </location>
</feature>
<dbReference type="Proteomes" id="UP000595140">
    <property type="component" value="Unassembled WGS sequence"/>
</dbReference>
<dbReference type="EMBL" id="OOIL02002873">
    <property type="protein sequence ID" value="VFQ85167.1"/>
    <property type="molecule type" value="Genomic_DNA"/>
</dbReference>
<reference evidence="2 3" key="1">
    <citation type="submission" date="2018-04" db="EMBL/GenBank/DDBJ databases">
        <authorList>
            <person name="Vogel A."/>
        </authorList>
    </citation>
    <scope>NUCLEOTIDE SEQUENCE [LARGE SCALE GENOMIC DNA]</scope>
</reference>
<organism evidence="2 3">
    <name type="scientific">Cuscuta campestris</name>
    <dbReference type="NCBI Taxonomy" id="132261"/>
    <lineage>
        <taxon>Eukaryota</taxon>
        <taxon>Viridiplantae</taxon>
        <taxon>Streptophyta</taxon>
        <taxon>Embryophyta</taxon>
        <taxon>Tracheophyta</taxon>
        <taxon>Spermatophyta</taxon>
        <taxon>Magnoliopsida</taxon>
        <taxon>eudicotyledons</taxon>
        <taxon>Gunneridae</taxon>
        <taxon>Pentapetalae</taxon>
        <taxon>asterids</taxon>
        <taxon>lamiids</taxon>
        <taxon>Solanales</taxon>
        <taxon>Convolvulaceae</taxon>
        <taxon>Cuscuteae</taxon>
        <taxon>Cuscuta</taxon>
        <taxon>Cuscuta subgen. Grammica</taxon>
        <taxon>Cuscuta sect. Cleistogrammica</taxon>
    </lineage>
</organism>
<accession>A0A484M928</accession>
<feature type="transmembrane region" description="Helical" evidence="1">
    <location>
        <begin position="63"/>
        <end position="82"/>
    </location>
</feature>
<name>A0A484M928_9ASTE</name>
<evidence type="ECO:0000313" key="3">
    <source>
        <dbReference type="Proteomes" id="UP000595140"/>
    </source>
</evidence>
<keyword evidence="1" id="KW-0812">Transmembrane</keyword>